<dbReference type="SUPFAM" id="SSF51206">
    <property type="entry name" value="cAMP-binding domain-like"/>
    <property type="match status" value="1"/>
</dbReference>
<dbReference type="EMBL" id="JACJIA010000002">
    <property type="protein sequence ID" value="MBA8949917.1"/>
    <property type="molecule type" value="Genomic_DNA"/>
</dbReference>
<feature type="compositionally biased region" description="Pro residues" evidence="1">
    <location>
        <begin position="77"/>
        <end position="86"/>
    </location>
</feature>
<feature type="region of interest" description="Disordered" evidence="1">
    <location>
        <begin position="1"/>
        <end position="46"/>
    </location>
</feature>
<dbReference type="CDD" id="cd00038">
    <property type="entry name" value="CAP_ED"/>
    <property type="match status" value="1"/>
</dbReference>
<organism evidence="4 5">
    <name type="scientific">Actinomadura namibiensis</name>
    <dbReference type="NCBI Taxonomy" id="182080"/>
    <lineage>
        <taxon>Bacteria</taxon>
        <taxon>Bacillati</taxon>
        <taxon>Actinomycetota</taxon>
        <taxon>Actinomycetes</taxon>
        <taxon>Streptosporangiales</taxon>
        <taxon>Thermomonosporaceae</taxon>
        <taxon>Actinomadura</taxon>
    </lineage>
</organism>
<evidence type="ECO:0000259" key="2">
    <source>
        <dbReference type="PROSITE" id="PS50042"/>
    </source>
</evidence>
<accession>A0A7W3QK22</accession>
<dbReference type="Proteomes" id="UP000572680">
    <property type="component" value="Unassembled WGS sequence"/>
</dbReference>
<reference evidence="4 5" key="1">
    <citation type="submission" date="2020-08" db="EMBL/GenBank/DDBJ databases">
        <title>Genomic Encyclopedia of Type Strains, Phase IV (KMG-IV): sequencing the most valuable type-strain genomes for metagenomic binning, comparative biology and taxonomic classification.</title>
        <authorList>
            <person name="Goeker M."/>
        </authorList>
    </citation>
    <scope>NUCLEOTIDE SEQUENCE [LARGE SCALE GENOMIC DNA]</scope>
    <source>
        <strain evidence="4 5">DSM 44197</strain>
    </source>
</reference>
<dbReference type="Gene3D" id="2.60.120.10">
    <property type="entry name" value="Jelly Rolls"/>
    <property type="match status" value="1"/>
</dbReference>
<proteinExistence type="predicted"/>
<evidence type="ECO:0000313" key="5">
    <source>
        <dbReference type="Proteomes" id="UP000572680"/>
    </source>
</evidence>
<keyword evidence="5" id="KW-1185">Reference proteome</keyword>
<feature type="domain" description="Cyclic nucleotide-binding" evidence="2">
    <location>
        <begin position="103"/>
        <end position="221"/>
    </location>
</feature>
<evidence type="ECO:0000313" key="4">
    <source>
        <dbReference type="EMBL" id="MBA8949917.1"/>
    </source>
</evidence>
<evidence type="ECO:0000256" key="1">
    <source>
        <dbReference type="SAM" id="MobiDB-lite"/>
    </source>
</evidence>
<sequence>MTWRTHSHDPDAVEAPTRSDGGAPRLSLASSGPADHPLSTCDATRHDAARRGAVQYRTYGDDPVLYPARSEVAGGPALPPPGPPPTGLEGFGAVPVPPSRTRFWHALTVVEQTAFVEAAERVRLPVGHVLWHEGDRADHLLVILSGWVKVSVGRDGERIVALRGPADVIGERATLMLRRRSATVVVLDELLCLRMTTARFAAFLEAHPRVLVLLEQEIYQRLVENPVSGSPLAEWAASPRGAAPAAAGWDGAGVRPLAVRPPSVAPGRPTWRRTGRPSWTGQICSVLFTDIVDFSGPHRRDSDRREIRRVMYAVLREALEEAGVPWESMHREDRGDGALLVVRPEFPPRMVIETTLARLAAGLRDHNRWAGEARRIRLRAALGVGPVTSDTEGVNGFTIIQAARLLDSATLREWMQRTQSDLGFITSEYVYDTVVAQDCGEVNPKCFQPVRERVKKTPVSGWMHLSEATL</sequence>
<feature type="domain" description="Guanylate cyclase" evidence="3">
    <location>
        <begin position="285"/>
        <end position="406"/>
    </location>
</feature>
<dbReference type="SUPFAM" id="SSF55073">
    <property type="entry name" value="Nucleotide cyclase"/>
    <property type="match status" value="1"/>
</dbReference>
<gene>
    <name evidence="4" type="ORF">HNR61_001530</name>
</gene>
<dbReference type="PROSITE" id="PS50125">
    <property type="entry name" value="GUANYLATE_CYCLASE_2"/>
    <property type="match status" value="1"/>
</dbReference>
<dbReference type="SMART" id="SM00100">
    <property type="entry name" value="cNMP"/>
    <property type="match status" value="1"/>
</dbReference>
<dbReference type="GO" id="GO:0009190">
    <property type="term" value="P:cyclic nucleotide biosynthetic process"/>
    <property type="evidence" value="ECO:0007669"/>
    <property type="project" value="InterPro"/>
</dbReference>
<dbReference type="InterPro" id="IPR000595">
    <property type="entry name" value="cNMP-bd_dom"/>
</dbReference>
<dbReference type="GO" id="GO:0035556">
    <property type="term" value="P:intracellular signal transduction"/>
    <property type="evidence" value="ECO:0007669"/>
    <property type="project" value="InterPro"/>
</dbReference>
<comment type="caution">
    <text evidence="4">The sequence shown here is derived from an EMBL/GenBank/DDBJ whole genome shotgun (WGS) entry which is preliminary data.</text>
</comment>
<evidence type="ECO:0000259" key="3">
    <source>
        <dbReference type="PROSITE" id="PS50125"/>
    </source>
</evidence>
<dbReference type="Gene3D" id="3.30.70.1230">
    <property type="entry name" value="Nucleotide cyclase"/>
    <property type="match status" value="1"/>
</dbReference>
<dbReference type="InterPro" id="IPR018490">
    <property type="entry name" value="cNMP-bd_dom_sf"/>
</dbReference>
<dbReference type="AlphaFoldDB" id="A0A7W3QK22"/>
<dbReference type="InterPro" id="IPR014710">
    <property type="entry name" value="RmlC-like_jellyroll"/>
</dbReference>
<dbReference type="Pfam" id="PF00027">
    <property type="entry name" value="cNMP_binding"/>
    <property type="match status" value="1"/>
</dbReference>
<dbReference type="GO" id="GO:0004016">
    <property type="term" value="F:adenylate cyclase activity"/>
    <property type="evidence" value="ECO:0007669"/>
    <property type="project" value="UniProtKB-ARBA"/>
</dbReference>
<dbReference type="InterPro" id="IPR001054">
    <property type="entry name" value="A/G_cyclase"/>
</dbReference>
<feature type="compositionally biased region" description="Basic and acidic residues" evidence="1">
    <location>
        <begin position="1"/>
        <end position="11"/>
    </location>
</feature>
<evidence type="ECO:0008006" key="6">
    <source>
        <dbReference type="Google" id="ProtNLM"/>
    </source>
</evidence>
<feature type="region of interest" description="Disordered" evidence="1">
    <location>
        <begin position="68"/>
        <end position="90"/>
    </location>
</feature>
<dbReference type="PROSITE" id="PS50042">
    <property type="entry name" value="CNMP_BINDING_3"/>
    <property type="match status" value="1"/>
</dbReference>
<protein>
    <recommendedName>
        <fullName evidence="6">Cyclic nucleotide-binding domain-containing protein</fullName>
    </recommendedName>
</protein>
<name>A0A7W3QK22_ACTNM</name>
<dbReference type="RefSeq" id="WP_182842417.1">
    <property type="nucleotide sequence ID" value="NZ_BAAALP010000027.1"/>
</dbReference>
<dbReference type="InterPro" id="IPR029787">
    <property type="entry name" value="Nucleotide_cyclase"/>
</dbReference>